<protein>
    <submittedName>
        <fullName evidence="1">Uncharacterized protein</fullName>
    </submittedName>
</protein>
<organism evidence="1 2">
    <name type="scientific">Sphingobacterium corticis</name>
    <dbReference type="NCBI Taxonomy" id="1812823"/>
    <lineage>
        <taxon>Bacteria</taxon>
        <taxon>Pseudomonadati</taxon>
        <taxon>Bacteroidota</taxon>
        <taxon>Sphingobacteriia</taxon>
        <taxon>Sphingobacteriales</taxon>
        <taxon>Sphingobacteriaceae</taxon>
        <taxon>Sphingobacterium</taxon>
    </lineage>
</organism>
<keyword evidence="2" id="KW-1185">Reference proteome</keyword>
<dbReference type="Proteomes" id="UP001597393">
    <property type="component" value="Unassembled WGS sequence"/>
</dbReference>
<comment type="caution">
    <text evidence="1">The sequence shown here is derived from an EMBL/GenBank/DDBJ whole genome shotgun (WGS) entry which is preliminary data.</text>
</comment>
<gene>
    <name evidence="1" type="ORF">ACFSQ3_13530</name>
</gene>
<name>A0ABW5NLL1_9SPHI</name>
<evidence type="ECO:0000313" key="2">
    <source>
        <dbReference type="Proteomes" id="UP001597393"/>
    </source>
</evidence>
<evidence type="ECO:0000313" key="1">
    <source>
        <dbReference type="EMBL" id="MFD2599971.1"/>
    </source>
</evidence>
<reference evidence="2" key="1">
    <citation type="journal article" date="2019" name="Int. J. Syst. Evol. Microbiol.">
        <title>The Global Catalogue of Microorganisms (GCM) 10K type strain sequencing project: providing services to taxonomists for standard genome sequencing and annotation.</title>
        <authorList>
            <consortium name="The Broad Institute Genomics Platform"/>
            <consortium name="The Broad Institute Genome Sequencing Center for Infectious Disease"/>
            <person name="Wu L."/>
            <person name="Ma J."/>
        </authorList>
    </citation>
    <scope>NUCLEOTIDE SEQUENCE [LARGE SCALE GENOMIC DNA]</scope>
    <source>
        <strain evidence="2">KCTC 42248</strain>
    </source>
</reference>
<dbReference type="EMBL" id="JBHUMA010000007">
    <property type="protein sequence ID" value="MFD2599971.1"/>
    <property type="molecule type" value="Genomic_DNA"/>
</dbReference>
<sequence length="240" mass="27745">MQWTYNKNYVSRAELGLMSLLVNNNWERPVYFFSRMPEEHTMGLDRYLVSEGLVHRLMPVERGQVEGKSTLVNKDSLYANITQKMQWGNVKNLNHVDTDSRFIYENFLFPDVVQTALEELIQNNEMEKAGKVASIAYQERPKNVSSTVQAYQNSVVIDTLYKTKQQDEANTMLAQNLAYLSADMDQKLSVYNTKGDTDVRSLHIGMSTLALYEEILQEAKQPELLAQVQAMDKKYRRLLE</sequence>
<dbReference type="RefSeq" id="WP_380870109.1">
    <property type="nucleotide sequence ID" value="NZ_JBHUMA010000007.1"/>
</dbReference>
<proteinExistence type="predicted"/>
<accession>A0ABW5NLL1</accession>